<evidence type="ECO:0000313" key="2">
    <source>
        <dbReference type="WBParaSite" id="PgE056_g001_t01"/>
    </source>
</evidence>
<dbReference type="WBParaSite" id="PgE056_g001_t01">
    <property type="protein sequence ID" value="PgE056_g001_t01"/>
    <property type="gene ID" value="PgE056_g001"/>
</dbReference>
<sequence>MAWNFGRSLEVLEWSTPNIAKKQFIPTSAILAREAQFSVAQLWSIDTLDIEQLDEPIDDDEKALHADIIESTPLRPTDIIPHQTIWNEQMKKLRVVYDASAGADAGQAEIISDNGTNMALTTRSFRVSRTPSIKRMRTSNAAVEEEAALDERPIAYTESDDVQKIARRKLFDETIRRQPGIDRGVLRQVIGFTNADEINEILELYCERMKQLRELDIDRL</sequence>
<organism evidence="1 2">
    <name type="scientific">Parascaris univalens</name>
    <name type="common">Nematode worm</name>
    <dbReference type="NCBI Taxonomy" id="6257"/>
    <lineage>
        <taxon>Eukaryota</taxon>
        <taxon>Metazoa</taxon>
        <taxon>Ecdysozoa</taxon>
        <taxon>Nematoda</taxon>
        <taxon>Chromadorea</taxon>
        <taxon>Rhabditida</taxon>
        <taxon>Spirurina</taxon>
        <taxon>Ascaridomorpha</taxon>
        <taxon>Ascaridoidea</taxon>
        <taxon>Ascarididae</taxon>
        <taxon>Parascaris</taxon>
    </lineage>
</organism>
<proteinExistence type="predicted"/>
<reference evidence="2" key="1">
    <citation type="submission" date="2022-11" db="UniProtKB">
        <authorList>
            <consortium name="WormBaseParasite"/>
        </authorList>
    </citation>
    <scope>IDENTIFICATION</scope>
</reference>
<name>A0A914ZYX4_PARUN</name>
<protein>
    <submittedName>
        <fullName evidence="2">Uncharacterized protein</fullName>
    </submittedName>
</protein>
<dbReference type="Proteomes" id="UP000887569">
    <property type="component" value="Unplaced"/>
</dbReference>
<dbReference type="AlphaFoldDB" id="A0A914ZYX4"/>
<keyword evidence="1" id="KW-1185">Reference proteome</keyword>
<evidence type="ECO:0000313" key="1">
    <source>
        <dbReference type="Proteomes" id="UP000887569"/>
    </source>
</evidence>
<accession>A0A914ZYX4</accession>